<dbReference type="GO" id="GO:0008168">
    <property type="term" value="F:methyltransferase activity"/>
    <property type="evidence" value="ECO:0007669"/>
    <property type="project" value="UniProtKB-KW"/>
</dbReference>
<dbReference type="EMBL" id="PYHR01000002">
    <property type="protein sequence ID" value="PWD50885.1"/>
    <property type="molecule type" value="Genomic_DNA"/>
</dbReference>
<dbReference type="InterPro" id="IPR014729">
    <property type="entry name" value="Rossmann-like_a/b/a_fold"/>
</dbReference>
<name>A0A2U1ZV69_9MICO</name>
<dbReference type="AlphaFoldDB" id="A0A2U1ZV69"/>
<evidence type="ECO:0000313" key="1">
    <source>
        <dbReference type="EMBL" id="PWD50885.1"/>
    </source>
</evidence>
<keyword evidence="1" id="KW-0489">Methyltransferase</keyword>
<dbReference type="SUPFAM" id="SSF53335">
    <property type="entry name" value="S-adenosyl-L-methionine-dependent methyltransferases"/>
    <property type="match status" value="1"/>
</dbReference>
<comment type="caution">
    <text evidence="1">The sequence shown here is derived from an EMBL/GenBank/DDBJ whole genome shotgun (WGS) entry which is preliminary data.</text>
</comment>
<dbReference type="Gene3D" id="3.40.50.620">
    <property type="entry name" value="HUPs"/>
    <property type="match status" value="1"/>
</dbReference>
<keyword evidence="1" id="KW-0808">Transferase</keyword>
<dbReference type="RefSeq" id="WP_109229267.1">
    <property type="nucleotide sequence ID" value="NZ_PYHR01000002.1"/>
</dbReference>
<sequence length="516" mass="56670">MTAISHVLFPGRHHLVTAFQVERLREILDGGATDERGTAVEMADGATIVWAITSATHSGTRRNPVPANRREAMIEAVSDVAGLVSLVAPVPDVPESPRFATTVLRSASLTLGVELDPASTVVACSTPAVAALYREQGYRIVPVEDARDPQPGLPWHVLELAVRDEPGWRALVHPAALRYLERYDLIDHIRTTHTDPTVSADGDLTETRDYAVYTKAFDEGSDRKWEQVAPYVVPGRIVDLGCAAGGLLERASRDPRLFDSDLFGVDVSRALVAEAEHRRDQGAFANPNVFFAQRNLLHAPVFPERSVHTTVTIALTHEISSYGDGVADLRLLAERIFAQTAPGGVWINSDVLGPADGERLVDLVLDGEDPGAAVDMTGWDSDRVEAHLATLTPSQTLTQFAADFPALSCARCQVERVAPGVARMPLRDAMEFLTTRDYRRNWLSECHERFTTMEWSDWARLLEGVGFEIEPASGPWRNDWLVANRFTVGAALRDPVTGEAVDWPDTHVLFVARRPV</sequence>
<evidence type="ECO:0000313" key="2">
    <source>
        <dbReference type="Proteomes" id="UP000245166"/>
    </source>
</evidence>
<reference evidence="1 2" key="1">
    <citation type="submission" date="2018-03" db="EMBL/GenBank/DDBJ databases">
        <title>Genome assembly of novel Miniimonas species PCH200.</title>
        <authorList>
            <person name="Thakur V."/>
            <person name="Kumar V."/>
            <person name="Singh D."/>
        </authorList>
    </citation>
    <scope>NUCLEOTIDE SEQUENCE [LARGE SCALE GENOMIC DNA]</scope>
    <source>
        <strain evidence="1 2">PCH200</strain>
    </source>
</reference>
<dbReference type="Gene3D" id="3.40.50.150">
    <property type="entry name" value="Vaccinia Virus protein VP39"/>
    <property type="match status" value="1"/>
</dbReference>
<dbReference type="CDD" id="cd02440">
    <property type="entry name" value="AdoMet_MTases"/>
    <property type="match status" value="1"/>
</dbReference>
<dbReference type="InterPro" id="IPR029063">
    <property type="entry name" value="SAM-dependent_MTases_sf"/>
</dbReference>
<protein>
    <submittedName>
        <fullName evidence="1">Methyltransferase</fullName>
    </submittedName>
</protein>
<dbReference type="OrthoDB" id="609840at2"/>
<organism evidence="1 2">
    <name type="scientific">Serinibacter arcticus</name>
    <dbReference type="NCBI Taxonomy" id="1655435"/>
    <lineage>
        <taxon>Bacteria</taxon>
        <taxon>Bacillati</taxon>
        <taxon>Actinomycetota</taxon>
        <taxon>Actinomycetes</taxon>
        <taxon>Micrococcales</taxon>
        <taxon>Beutenbergiaceae</taxon>
        <taxon>Serinibacter</taxon>
    </lineage>
</organism>
<dbReference type="GO" id="GO:0032259">
    <property type="term" value="P:methylation"/>
    <property type="evidence" value="ECO:0007669"/>
    <property type="project" value="UniProtKB-KW"/>
</dbReference>
<accession>A0A2U1ZV69</accession>
<dbReference type="Proteomes" id="UP000245166">
    <property type="component" value="Unassembled WGS sequence"/>
</dbReference>
<keyword evidence="2" id="KW-1185">Reference proteome</keyword>
<proteinExistence type="predicted"/>
<gene>
    <name evidence="1" type="ORF">C8046_09705</name>
</gene>